<feature type="compositionally biased region" description="Basic and acidic residues" evidence="1">
    <location>
        <begin position="1"/>
        <end position="11"/>
    </location>
</feature>
<feature type="domain" description="VOC" evidence="2">
    <location>
        <begin position="39"/>
        <end position="163"/>
    </location>
</feature>
<dbReference type="KEGG" id="salf:SMD44_06747"/>
<dbReference type="PROSITE" id="PS51819">
    <property type="entry name" value="VOC"/>
    <property type="match status" value="1"/>
</dbReference>
<dbReference type="InterPro" id="IPR029068">
    <property type="entry name" value="Glyas_Bleomycin-R_OHBP_Dase"/>
</dbReference>
<dbReference type="Pfam" id="PF00903">
    <property type="entry name" value="Glyoxalase"/>
    <property type="match status" value="1"/>
</dbReference>
<evidence type="ECO:0000259" key="2">
    <source>
        <dbReference type="PROSITE" id="PS51819"/>
    </source>
</evidence>
<name>A0A1Z1WLF0_9ACTN</name>
<accession>A0A1Z1WLF0</accession>
<dbReference type="SUPFAM" id="SSF54593">
    <property type="entry name" value="Glyoxalase/Bleomycin resistance protein/Dihydroxybiphenyl dioxygenase"/>
    <property type="match status" value="1"/>
</dbReference>
<dbReference type="Proteomes" id="UP000195880">
    <property type="component" value="Chromosome"/>
</dbReference>
<gene>
    <name evidence="3" type="ORF">SMD44_06747</name>
</gene>
<keyword evidence="4" id="KW-1185">Reference proteome</keyword>
<sequence length="166" mass="17714">MSDSFKTRAERLPTLSGMNSDDTAQHTNTPGPAPRVTPRLDMVGIVTSDMAASLAFYRRLGLDFPPGAEDLPHAEATVPGGPRFALDSEETIRSLAPDWQPAEGGGRIGLAFHCGTPAGVDAVYEELTAAGYRSELKPFDAEWGQRYATVLDPDGNGADLFAPLPR</sequence>
<feature type="compositionally biased region" description="Polar residues" evidence="1">
    <location>
        <begin position="16"/>
        <end position="30"/>
    </location>
</feature>
<organism evidence="3 4">
    <name type="scientific">Streptomyces alboflavus</name>
    <dbReference type="NCBI Taxonomy" id="67267"/>
    <lineage>
        <taxon>Bacteria</taxon>
        <taxon>Bacillati</taxon>
        <taxon>Actinomycetota</taxon>
        <taxon>Actinomycetes</taxon>
        <taxon>Kitasatosporales</taxon>
        <taxon>Streptomycetaceae</taxon>
        <taxon>Streptomyces</taxon>
    </lineage>
</organism>
<evidence type="ECO:0000313" key="3">
    <source>
        <dbReference type="EMBL" id="ARX87266.1"/>
    </source>
</evidence>
<dbReference type="EMBL" id="CP021748">
    <property type="protein sequence ID" value="ARX87266.1"/>
    <property type="molecule type" value="Genomic_DNA"/>
</dbReference>
<dbReference type="Gene3D" id="3.10.180.10">
    <property type="entry name" value="2,3-Dihydroxybiphenyl 1,2-Dioxygenase, domain 1"/>
    <property type="match status" value="1"/>
</dbReference>
<dbReference type="AlphaFoldDB" id="A0A1Z1WLF0"/>
<dbReference type="PANTHER" id="PTHR36503">
    <property type="entry name" value="BLR2520 PROTEIN"/>
    <property type="match status" value="1"/>
</dbReference>
<protein>
    <submittedName>
        <fullName evidence="3">Glyoxalase</fullName>
    </submittedName>
</protein>
<dbReference type="InterPro" id="IPR004360">
    <property type="entry name" value="Glyas_Fos-R_dOase_dom"/>
</dbReference>
<dbReference type="PANTHER" id="PTHR36503:SF3">
    <property type="entry name" value="BLR0126 PROTEIN"/>
    <property type="match status" value="1"/>
</dbReference>
<evidence type="ECO:0000256" key="1">
    <source>
        <dbReference type="SAM" id="MobiDB-lite"/>
    </source>
</evidence>
<proteinExistence type="predicted"/>
<feature type="region of interest" description="Disordered" evidence="1">
    <location>
        <begin position="1"/>
        <end position="38"/>
    </location>
</feature>
<dbReference type="STRING" id="67267.GCA_000716675_07857"/>
<reference evidence="3 4" key="1">
    <citation type="submission" date="2017-05" db="EMBL/GenBank/DDBJ databases">
        <title>Streptomyces alboflavus Genome sequencing and assembly.</title>
        <authorList>
            <person name="Wang Y."/>
            <person name="Du B."/>
            <person name="Ding Y."/>
            <person name="Liu H."/>
            <person name="Hou Q."/>
            <person name="Liu K."/>
            <person name="Wang C."/>
            <person name="Yao L."/>
        </authorList>
    </citation>
    <scope>NUCLEOTIDE SEQUENCE [LARGE SCALE GENOMIC DNA]</scope>
    <source>
        <strain evidence="3 4">MDJK44</strain>
    </source>
</reference>
<dbReference type="eggNOG" id="COG0346">
    <property type="taxonomic scope" value="Bacteria"/>
</dbReference>
<evidence type="ECO:0000313" key="4">
    <source>
        <dbReference type="Proteomes" id="UP000195880"/>
    </source>
</evidence>
<dbReference type="InterPro" id="IPR037523">
    <property type="entry name" value="VOC_core"/>
</dbReference>